<dbReference type="GeneID" id="59255231"/>
<name>A0A8H6ENQ8_9HELO</name>
<feature type="region of interest" description="Disordered" evidence="1">
    <location>
        <begin position="1"/>
        <end position="177"/>
    </location>
</feature>
<feature type="compositionally biased region" description="Polar residues" evidence="1">
    <location>
        <begin position="72"/>
        <end position="115"/>
    </location>
</feature>
<accession>A0A8H6ENQ8</accession>
<comment type="caution">
    <text evidence="2">The sequence shown here is derived from an EMBL/GenBank/DDBJ whole genome shotgun (WGS) entry which is preliminary data.</text>
</comment>
<organism evidence="2 3">
    <name type="scientific">Botrytis fragariae</name>
    <dbReference type="NCBI Taxonomy" id="1964551"/>
    <lineage>
        <taxon>Eukaryota</taxon>
        <taxon>Fungi</taxon>
        <taxon>Dikarya</taxon>
        <taxon>Ascomycota</taxon>
        <taxon>Pezizomycotina</taxon>
        <taxon>Leotiomycetes</taxon>
        <taxon>Helotiales</taxon>
        <taxon>Sclerotiniaceae</taxon>
        <taxon>Botrytis</taxon>
    </lineage>
</organism>
<evidence type="ECO:0000313" key="3">
    <source>
        <dbReference type="Proteomes" id="UP000531561"/>
    </source>
</evidence>
<feature type="compositionally biased region" description="Polar residues" evidence="1">
    <location>
        <begin position="28"/>
        <end position="43"/>
    </location>
</feature>
<reference evidence="2 3" key="1">
    <citation type="journal article" date="2020" name="Phytopathology">
        <title>A high-quality genome resource of Botrytis fragariae, a new and rapidly spreading fungal pathogen causing strawberry gray mold in the U.S.A.</title>
        <authorList>
            <person name="Wu Y."/>
            <person name="Saski C.A."/>
            <person name="Schnabel G."/>
            <person name="Xiao S."/>
            <person name="Hu M."/>
        </authorList>
    </citation>
    <scope>NUCLEOTIDE SEQUENCE [LARGE SCALE GENOMIC DNA]</scope>
    <source>
        <strain evidence="2 3">BVB16</strain>
    </source>
</reference>
<protein>
    <submittedName>
        <fullName evidence="2">Uncharacterized protein</fullName>
    </submittedName>
</protein>
<dbReference type="EMBL" id="JABFCT010000002">
    <property type="protein sequence ID" value="KAF5878928.1"/>
    <property type="molecule type" value="Genomic_DNA"/>
</dbReference>
<dbReference type="AlphaFoldDB" id="A0A8H6ENQ8"/>
<evidence type="ECO:0000256" key="1">
    <source>
        <dbReference type="SAM" id="MobiDB-lite"/>
    </source>
</evidence>
<dbReference type="RefSeq" id="XP_037197872.1">
    <property type="nucleotide sequence ID" value="XM_037331539.1"/>
</dbReference>
<sequence length="177" mass="19211">MSGLPYQPAPHISYHKTPQVSHPARTPPLTSTSYQQPSDSYQDIQPAKYQGDPQRPAASHVPTSGGYYKAEPQTNYQKPGQTPNLAHTATSSTTYQKSGGTYQKVPQTARPTRQGSGLPASEVAAAQNRLQSAARTQELSRMVPGSVGQAQQPAPDHQNRDRRSRSRDNQGNCCSIL</sequence>
<dbReference type="Proteomes" id="UP000531561">
    <property type="component" value="Unassembled WGS sequence"/>
</dbReference>
<evidence type="ECO:0000313" key="2">
    <source>
        <dbReference type="EMBL" id="KAF5878928.1"/>
    </source>
</evidence>
<dbReference type="OrthoDB" id="3558309at2759"/>
<gene>
    <name evidence="2" type="ORF">Bfra_001101</name>
</gene>
<keyword evidence="3" id="KW-1185">Reference proteome</keyword>
<feature type="compositionally biased region" description="Polar residues" evidence="1">
    <location>
        <begin position="128"/>
        <end position="139"/>
    </location>
</feature>
<proteinExistence type="predicted"/>